<gene>
    <name evidence="2" type="ORF">JS530_09210</name>
</gene>
<protein>
    <recommendedName>
        <fullName evidence="4">Thymidine phosphorylase</fullName>
    </recommendedName>
</protein>
<dbReference type="EMBL" id="JAFEJU010000007">
    <property type="protein sequence ID" value="MBT1175672.1"/>
    <property type="molecule type" value="Genomic_DNA"/>
</dbReference>
<evidence type="ECO:0000256" key="1">
    <source>
        <dbReference type="SAM" id="MobiDB-lite"/>
    </source>
</evidence>
<organism evidence="2 3">
    <name type="scientific">Bifidobacterium colobi</name>
    <dbReference type="NCBI Taxonomy" id="2809026"/>
    <lineage>
        <taxon>Bacteria</taxon>
        <taxon>Bacillati</taxon>
        <taxon>Actinomycetota</taxon>
        <taxon>Actinomycetes</taxon>
        <taxon>Bifidobacteriales</taxon>
        <taxon>Bifidobacteriaceae</taxon>
        <taxon>Bifidobacterium</taxon>
    </lineage>
</organism>
<keyword evidence="3" id="KW-1185">Reference proteome</keyword>
<feature type="region of interest" description="Disordered" evidence="1">
    <location>
        <begin position="47"/>
        <end position="66"/>
    </location>
</feature>
<name>A0ABS5UX31_9BIFI</name>
<comment type="caution">
    <text evidence="2">The sequence shown here is derived from an EMBL/GenBank/DDBJ whole genome shotgun (WGS) entry which is preliminary data.</text>
</comment>
<accession>A0ABS5UX31</accession>
<sequence>MSTRPAYPDSSNSSAAAAAAHASAHGSGLGPGFGSLRAAGAAFGPARMGSLRPSRPAQLDPAVADGLAGGMDPQAISEMSHLSAAALLDRVRHSEDPEVVQRVLTLVETVGVDEIAELWSDAEPDSLPGVLWRLYMLRTWMRNNRDSIAQLWRLGEPVATTASAIAGVDQAPTEDDIVRLADSILSGAFVGDFAVALERAAAFTDVVALGLRVAAKRSATAAAGSIAGSAGDELTAKHTGNGAAAPNATHPATRTARLLHTSANLMATARTFEQGAHLWRRGRLE</sequence>
<proteinExistence type="predicted"/>
<dbReference type="RefSeq" id="WP_214376867.1">
    <property type="nucleotide sequence ID" value="NZ_JAFEJU010000007.1"/>
</dbReference>
<dbReference type="Proteomes" id="UP000711736">
    <property type="component" value="Unassembled WGS sequence"/>
</dbReference>
<evidence type="ECO:0008006" key="4">
    <source>
        <dbReference type="Google" id="ProtNLM"/>
    </source>
</evidence>
<evidence type="ECO:0000313" key="3">
    <source>
        <dbReference type="Proteomes" id="UP000711736"/>
    </source>
</evidence>
<reference evidence="2 3" key="1">
    <citation type="journal article" date="2021" name="Environ. Microbiol.">
        <title>Genetic insights into the dark matter of the mammalian gut microbiota through targeted genome reconstruction.</title>
        <authorList>
            <person name="Lugli G.A."/>
            <person name="Alessandri G."/>
            <person name="Milani C."/>
            <person name="Viappiani A."/>
            <person name="Fontana F."/>
            <person name="Tarracchini C."/>
            <person name="Mancabelli L."/>
            <person name="Argentini C."/>
            <person name="Ruiz L."/>
            <person name="Margolles A."/>
            <person name="van Sinderen D."/>
            <person name="Turroni F."/>
            <person name="Ventura M."/>
        </authorList>
    </citation>
    <scope>NUCLEOTIDE SEQUENCE [LARGE SCALE GENOMIC DNA]</scope>
    <source>
        <strain evidence="2 3">LC6</strain>
    </source>
</reference>
<evidence type="ECO:0000313" key="2">
    <source>
        <dbReference type="EMBL" id="MBT1175672.1"/>
    </source>
</evidence>